<evidence type="ECO:0008006" key="4">
    <source>
        <dbReference type="Google" id="ProtNLM"/>
    </source>
</evidence>
<dbReference type="EMBL" id="SJPQ01000002">
    <property type="protein sequence ID" value="TWT88901.1"/>
    <property type="molecule type" value="Genomic_DNA"/>
</dbReference>
<gene>
    <name evidence="2" type="ORF">Mal64_23910</name>
</gene>
<evidence type="ECO:0000256" key="1">
    <source>
        <dbReference type="SAM" id="SignalP"/>
    </source>
</evidence>
<reference evidence="2 3" key="1">
    <citation type="submission" date="2019-02" db="EMBL/GenBank/DDBJ databases">
        <title>Deep-cultivation of Planctomycetes and their phenomic and genomic characterization uncovers novel biology.</title>
        <authorList>
            <person name="Wiegand S."/>
            <person name="Jogler M."/>
            <person name="Boedeker C."/>
            <person name="Pinto D."/>
            <person name="Vollmers J."/>
            <person name="Rivas-Marin E."/>
            <person name="Kohn T."/>
            <person name="Peeters S.H."/>
            <person name="Heuer A."/>
            <person name="Rast P."/>
            <person name="Oberbeckmann S."/>
            <person name="Bunk B."/>
            <person name="Jeske O."/>
            <person name="Meyerdierks A."/>
            <person name="Storesund J.E."/>
            <person name="Kallscheuer N."/>
            <person name="Luecker S."/>
            <person name="Lage O.M."/>
            <person name="Pohl T."/>
            <person name="Merkel B.J."/>
            <person name="Hornburger P."/>
            <person name="Mueller R.-W."/>
            <person name="Bruemmer F."/>
            <person name="Labrenz M."/>
            <person name="Spormann A.M."/>
            <person name="Op Den Camp H."/>
            <person name="Overmann J."/>
            <person name="Amann R."/>
            <person name="Jetten M.S.M."/>
            <person name="Mascher T."/>
            <person name="Medema M.H."/>
            <person name="Devos D.P."/>
            <person name="Kaster A.-K."/>
            <person name="Ovreas L."/>
            <person name="Rohde M."/>
            <person name="Galperin M.Y."/>
            <person name="Jogler C."/>
        </authorList>
    </citation>
    <scope>NUCLEOTIDE SEQUENCE [LARGE SCALE GENOMIC DNA]</scope>
    <source>
        <strain evidence="2 3">Mal64</strain>
    </source>
</reference>
<name>A0A5C5ZQ14_9BACT</name>
<proteinExistence type="predicted"/>
<evidence type="ECO:0000313" key="3">
    <source>
        <dbReference type="Proteomes" id="UP000315440"/>
    </source>
</evidence>
<dbReference type="AlphaFoldDB" id="A0A5C5ZQ14"/>
<comment type="caution">
    <text evidence="2">The sequence shown here is derived from an EMBL/GenBank/DDBJ whole genome shotgun (WGS) entry which is preliminary data.</text>
</comment>
<dbReference type="OrthoDB" id="264698at2"/>
<accession>A0A5C5ZQ14</accession>
<feature type="signal peptide" evidence="1">
    <location>
        <begin position="1"/>
        <end position="20"/>
    </location>
</feature>
<dbReference type="Proteomes" id="UP000315440">
    <property type="component" value="Unassembled WGS sequence"/>
</dbReference>
<evidence type="ECO:0000313" key="2">
    <source>
        <dbReference type="EMBL" id="TWT88901.1"/>
    </source>
</evidence>
<feature type="chain" id="PRO_5022737607" description="PEP-CTERM protein-sorting domain-containing protein" evidence="1">
    <location>
        <begin position="21"/>
        <end position="271"/>
    </location>
</feature>
<dbReference type="RefSeq" id="WP_146400357.1">
    <property type="nucleotide sequence ID" value="NZ_SJPQ01000002.1"/>
</dbReference>
<sequence length="271" mass="28057" precursor="true">MMRTALLSVAAALSAAAAHAHGPQIQITNDGSTIVTREVLNNHYSPLTDPKSAYVMPLLQRPFQTPADATWYTRAEASESVPGVPDFYSGPGIAFGVGLTFEVGSQTTLAFDGALQLWDGSAFSLADENWLEAFRGDPATPSVTAKSGTTESIAFSPIPSLGSGHGAYNEQSHATVRYRLGSTTPLAEPADGVYLATLTVTNAAAGGATVSSEPFRFVMSKNAPVSELRAAVWSLGLAPGAVQWVAVPEPASGALAAAALLALGGLRRRKA</sequence>
<keyword evidence="3" id="KW-1185">Reference proteome</keyword>
<keyword evidence="1" id="KW-0732">Signal</keyword>
<organism evidence="2 3">
    <name type="scientific">Pseudobythopirellula maris</name>
    <dbReference type="NCBI Taxonomy" id="2527991"/>
    <lineage>
        <taxon>Bacteria</taxon>
        <taxon>Pseudomonadati</taxon>
        <taxon>Planctomycetota</taxon>
        <taxon>Planctomycetia</taxon>
        <taxon>Pirellulales</taxon>
        <taxon>Lacipirellulaceae</taxon>
        <taxon>Pseudobythopirellula</taxon>
    </lineage>
</organism>
<protein>
    <recommendedName>
        <fullName evidence="4">PEP-CTERM protein-sorting domain-containing protein</fullName>
    </recommendedName>
</protein>